<evidence type="ECO:0008006" key="3">
    <source>
        <dbReference type="Google" id="ProtNLM"/>
    </source>
</evidence>
<name>A0A1C3H5W6_9GAMM</name>
<accession>A0A1C3H5W6</accession>
<protein>
    <recommendedName>
        <fullName evidence="3">Formylmethanofuran dehydrogenase subunit E domain-containing protein</fullName>
    </recommendedName>
</protein>
<gene>
    <name evidence="1" type="ORF">CHUV0807_1993</name>
</gene>
<dbReference type="RefSeq" id="WP_079541621.1">
    <property type="nucleotide sequence ID" value="NZ_FKLO01000067.1"/>
</dbReference>
<dbReference type="AlphaFoldDB" id="A0A1C3H5W6"/>
<proteinExistence type="predicted"/>
<evidence type="ECO:0000313" key="2">
    <source>
        <dbReference type="Proteomes" id="UP000190837"/>
    </source>
</evidence>
<dbReference type="Proteomes" id="UP000190837">
    <property type="component" value="Unassembled WGS sequence"/>
</dbReference>
<sequence length="205" mass="22080">MTETFPAFFAQAPTLRVRDPLAQFLGAATDGVLEYHYADAVRLAGHSCPTVAGAYLLTRHGLRALYGDDLPERGNIAVQMRDARDRGTTGVIASIATLLIGAAAETGFGGIGAQGRFSRRDLLTFDAPITGLMALTREDNGARVELELNASIVPFPAEIQTLMPKAVSGQANTEELARFGALWQSRVRAMLLEHADDPQMLQILE</sequence>
<evidence type="ECO:0000313" key="1">
    <source>
        <dbReference type="EMBL" id="SAM68981.1"/>
    </source>
</evidence>
<dbReference type="EMBL" id="FKLO01000067">
    <property type="protein sequence ID" value="SAM68981.1"/>
    <property type="molecule type" value="Genomic_DNA"/>
</dbReference>
<organism evidence="1 2">
    <name type="scientific">Cardiobacterium hominis</name>
    <dbReference type="NCBI Taxonomy" id="2718"/>
    <lineage>
        <taxon>Bacteria</taxon>
        <taxon>Pseudomonadati</taxon>
        <taxon>Pseudomonadota</taxon>
        <taxon>Gammaproteobacteria</taxon>
        <taxon>Cardiobacteriales</taxon>
        <taxon>Cardiobacteriaceae</taxon>
        <taxon>Cardiobacterium</taxon>
    </lineage>
</organism>
<reference evidence="2" key="1">
    <citation type="submission" date="2016-04" db="EMBL/GenBank/DDBJ databases">
        <authorList>
            <person name="Tagini F."/>
        </authorList>
    </citation>
    <scope>NUCLEOTIDE SEQUENCE [LARGE SCALE GENOMIC DNA]</scope>
    <source>
        <strain evidence="2">CHUV0807</strain>
    </source>
</reference>